<reference evidence="7" key="1">
    <citation type="submission" date="2020-08" db="EMBL/GenBank/DDBJ databases">
        <title>Genome public.</title>
        <authorList>
            <person name="Liu C."/>
            <person name="Sun Q."/>
        </authorList>
    </citation>
    <scope>NUCLEOTIDE SEQUENCE</scope>
    <source>
        <strain evidence="7">NSJ-51</strain>
    </source>
</reference>
<dbReference type="InterPro" id="IPR002810">
    <property type="entry name" value="NfeD-like_C"/>
</dbReference>
<dbReference type="Proteomes" id="UP000661435">
    <property type="component" value="Unassembled WGS sequence"/>
</dbReference>
<dbReference type="SUPFAM" id="SSF141322">
    <property type="entry name" value="NfeD domain-like"/>
    <property type="match status" value="1"/>
</dbReference>
<evidence type="ECO:0000256" key="2">
    <source>
        <dbReference type="ARBA" id="ARBA00022692"/>
    </source>
</evidence>
<dbReference type="Pfam" id="PF01957">
    <property type="entry name" value="NfeD"/>
    <property type="match status" value="1"/>
</dbReference>
<evidence type="ECO:0000256" key="5">
    <source>
        <dbReference type="SAM" id="Phobius"/>
    </source>
</evidence>
<accession>A0A8J6JD32</accession>
<keyword evidence="2 5" id="KW-0812">Transmembrane</keyword>
<evidence type="ECO:0000256" key="4">
    <source>
        <dbReference type="ARBA" id="ARBA00023136"/>
    </source>
</evidence>
<gene>
    <name evidence="7" type="ORF">H8S57_04565</name>
</gene>
<dbReference type="AlphaFoldDB" id="A0A8J6JD32"/>
<dbReference type="InterPro" id="IPR012340">
    <property type="entry name" value="NA-bd_OB-fold"/>
</dbReference>
<proteinExistence type="predicted"/>
<dbReference type="RefSeq" id="WP_186906895.1">
    <property type="nucleotide sequence ID" value="NZ_JACOPP010000004.1"/>
</dbReference>
<feature type="transmembrane region" description="Helical" evidence="5">
    <location>
        <begin position="30"/>
        <end position="63"/>
    </location>
</feature>
<name>A0A8J6JD32_9FIRM</name>
<keyword evidence="3 5" id="KW-1133">Transmembrane helix</keyword>
<comment type="subcellular location">
    <subcellularLocation>
        <location evidence="1">Membrane</location>
        <topology evidence="1">Multi-pass membrane protein</topology>
    </subcellularLocation>
</comment>
<organism evidence="7 8">
    <name type="scientific">Lawsonibacter hominis</name>
    <dbReference type="NCBI Taxonomy" id="2763053"/>
    <lineage>
        <taxon>Bacteria</taxon>
        <taxon>Bacillati</taxon>
        <taxon>Bacillota</taxon>
        <taxon>Clostridia</taxon>
        <taxon>Eubacteriales</taxon>
        <taxon>Oscillospiraceae</taxon>
        <taxon>Lawsonibacter</taxon>
    </lineage>
</organism>
<evidence type="ECO:0000256" key="1">
    <source>
        <dbReference type="ARBA" id="ARBA00004141"/>
    </source>
</evidence>
<dbReference type="InterPro" id="IPR052165">
    <property type="entry name" value="Membrane_assoc_protease"/>
</dbReference>
<evidence type="ECO:0000256" key="3">
    <source>
        <dbReference type="ARBA" id="ARBA00022989"/>
    </source>
</evidence>
<dbReference type="EMBL" id="JACOPP010000004">
    <property type="protein sequence ID" value="MBC5732999.1"/>
    <property type="molecule type" value="Genomic_DNA"/>
</dbReference>
<sequence length="153" mass="16310">MPVPSIFWLVAMVLLFAAEAITVGLTSIWFGVGALCALILSFFVSNIWLQIALFLVVSFLCLLAVRPLARKYVNPARVATNADRVIGAEGIVTQDIDNLKAQGQITVQGAVWTARTEPDAAAIPSGAKVRVLRIEGVKVIVTPAAEAARTPQV</sequence>
<comment type="caution">
    <text evidence="7">The sequence shown here is derived from an EMBL/GenBank/DDBJ whole genome shotgun (WGS) entry which is preliminary data.</text>
</comment>
<dbReference type="PANTHER" id="PTHR33507">
    <property type="entry name" value="INNER MEMBRANE PROTEIN YBBJ"/>
    <property type="match status" value="1"/>
</dbReference>
<evidence type="ECO:0000313" key="7">
    <source>
        <dbReference type="EMBL" id="MBC5732999.1"/>
    </source>
</evidence>
<feature type="domain" description="NfeD-like C-terminal" evidence="6">
    <location>
        <begin position="82"/>
        <end position="143"/>
    </location>
</feature>
<evidence type="ECO:0000259" key="6">
    <source>
        <dbReference type="Pfam" id="PF01957"/>
    </source>
</evidence>
<evidence type="ECO:0000313" key="8">
    <source>
        <dbReference type="Proteomes" id="UP000661435"/>
    </source>
</evidence>
<dbReference type="Gene3D" id="2.40.50.140">
    <property type="entry name" value="Nucleic acid-binding proteins"/>
    <property type="match status" value="1"/>
</dbReference>
<protein>
    <submittedName>
        <fullName evidence="7">NfeD family protein</fullName>
    </submittedName>
</protein>
<keyword evidence="8" id="KW-1185">Reference proteome</keyword>
<keyword evidence="4 5" id="KW-0472">Membrane</keyword>
<dbReference type="PANTHER" id="PTHR33507:SF3">
    <property type="entry name" value="INNER MEMBRANE PROTEIN YBBJ"/>
    <property type="match status" value="1"/>
</dbReference>
<dbReference type="GO" id="GO:0005886">
    <property type="term" value="C:plasma membrane"/>
    <property type="evidence" value="ECO:0007669"/>
    <property type="project" value="TreeGrafter"/>
</dbReference>